<feature type="region of interest" description="Disordered" evidence="1">
    <location>
        <begin position="1"/>
        <end position="34"/>
    </location>
</feature>
<gene>
    <name evidence="2" type="ORF">TrLO_g6823</name>
</gene>
<organism evidence="2 3">
    <name type="scientific">Triparma laevis f. longispina</name>
    <dbReference type="NCBI Taxonomy" id="1714387"/>
    <lineage>
        <taxon>Eukaryota</taxon>
        <taxon>Sar</taxon>
        <taxon>Stramenopiles</taxon>
        <taxon>Ochrophyta</taxon>
        <taxon>Bolidophyceae</taxon>
        <taxon>Parmales</taxon>
        <taxon>Triparmaceae</taxon>
        <taxon>Triparma</taxon>
    </lineage>
</organism>
<comment type="caution">
    <text evidence="2">The sequence shown here is derived from an EMBL/GenBank/DDBJ whole genome shotgun (WGS) entry which is preliminary data.</text>
</comment>
<dbReference type="AlphaFoldDB" id="A0A9W7FC20"/>
<feature type="compositionally biased region" description="Basic and acidic residues" evidence="1">
    <location>
        <begin position="15"/>
        <end position="34"/>
    </location>
</feature>
<reference evidence="3" key="1">
    <citation type="journal article" date="2023" name="Commun. Biol.">
        <title>Genome analysis of Parmales, the sister group of diatoms, reveals the evolutionary specialization of diatoms from phago-mixotrophs to photoautotrophs.</title>
        <authorList>
            <person name="Ban H."/>
            <person name="Sato S."/>
            <person name="Yoshikawa S."/>
            <person name="Yamada K."/>
            <person name="Nakamura Y."/>
            <person name="Ichinomiya M."/>
            <person name="Sato N."/>
            <person name="Blanc-Mathieu R."/>
            <person name="Endo H."/>
            <person name="Kuwata A."/>
            <person name="Ogata H."/>
        </authorList>
    </citation>
    <scope>NUCLEOTIDE SEQUENCE [LARGE SCALE GENOMIC DNA]</scope>
    <source>
        <strain evidence="3">NIES 3700</strain>
    </source>
</reference>
<sequence>MIPEKGSKEEEEEVTVEREEKKEKNFRDGEEKQIGRHKSFIGGLANRKKNYKVAPEGVKKEQIIDVQEFKREMAQ</sequence>
<proteinExistence type="predicted"/>
<evidence type="ECO:0000313" key="3">
    <source>
        <dbReference type="Proteomes" id="UP001165122"/>
    </source>
</evidence>
<dbReference type="Proteomes" id="UP001165122">
    <property type="component" value="Unassembled WGS sequence"/>
</dbReference>
<dbReference type="EMBL" id="BRXW01000137">
    <property type="protein sequence ID" value="GMI09387.1"/>
    <property type="molecule type" value="Genomic_DNA"/>
</dbReference>
<protein>
    <submittedName>
        <fullName evidence="2">Uncharacterized protein</fullName>
    </submittedName>
</protein>
<keyword evidence="3" id="KW-1185">Reference proteome</keyword>
<evidence type="ECO:0000256" key="1">
    <source>
        <dbReference type="SAM" id="MobiDB-lite"/>
    </source>
</evidence>
<name>A0A9W7FC20_9STRA</name>
<evidence type="ECO:0000313" key="2">
    <source>
        <dbReference type="EMBL" id="GMI09387.1"/>
    </source>
</evidence>
<accession>A0A9W7FC20</accession>